<dbReference type="PANTHER" id="PTHR42957">
    <property type="entry name" value="HELICASE MJ1565-RELATED"/>
    <property type="match status" value="1"/>
</dbReference>
<dbReference type="InterPro" id="IPR027417">
    <property type="entry name" value="P-loop_NTPase"/>
</dbReference>
<dbReference type="Gene3D" id="3.40.50.300">
    <property type="entry name" value="P-loop containing nucleotide triphosphate hydrolases"/>
    <property type="match status" value="1"/>
</dbReference>
<proteinExistence type="predicted"/>
<gene>
    <name evidence="2" type="ORF">CFS9_26550</name>
</gene>
<dbReference type="NCBIfam" id="NF047742">
    <property type="entry name" value="antiphage_MADS8"/>
    <property type="match status" value="1"/>
</dbReference>
<dbReference type="EMBL" id="AP031573">
    <property type="protein sequence ID" value="BFM44014.1"/>
    <property type="molecule type" value="Genomic_DNA"/>
</dbReference>
<name>A0AAT9H3H3_9FLAO</name>
<dbReference type="SUPFAM" id="SSF52540">
    <property type="entry name" value="P-loop containing nucleoside triphosphate hydrolases"/>
    <property type="match status" value="1"/>
</dbReference>
<dbReference type="InterPro" id="IPR008571">
    <property type="entry name" value="HerA-like"/>
</dbReference>
<evidence type="ECO:0008006" key="3">
    <source>
        <dbReference type="Google" id="ProtNLM"/>
    </source>
</evidence>
<evidence type="ECO:0000313" key="2">
    <source>
        <dbReference type="EMBL" id="BFM44014.1"/>
    </source>
</evidence>
<feature type="coiled-coil region" evidence="1">
    <location>
        <begin position="212"/>
        <end position="239"/>
    </location>
</feature>
<protein>
    <recommendedName>
        <fullName evidence="3">ATP-binding protein</fullName>
    </recommendedName>
</protein>
<keyword evidence="1" id="KW-0175">Coiled coil</keyword>
<evidence type="ECO:0000256" key="1">
    <source>
        <dbReference type="SAM" id="Coils"/>
    </source>
</evidence>
<organism evidence="2">
    <name type="scientific">Flavobacterium sp. CFS9</name>
    <dbReference type="NCBI Taxonomy" id="3143118"/>
    <lineage>
        <taxon>Bacteria</taxon>
        <taxon>Pseudomonadati</taxon>
        <taxon>Bacteroidota</taxon>
        <taxon>Flavobacteriia</taxon>
        <taxon>Flavobacteriales</taxon>
        <taxon>Flavobacteriaceae</taxon>
        <taxon>Flavobacterium</taxon>
    </lineage>
</organism>
<reference evidence="2" key="1">
    <citation type="submission" date="2024-05" db="EMBL/GenBank/DDBJ databases">
        <title>Whole-Genome Sequence of CFS9, a Potential Fish Probiotic Isolated from the Body Surface of Silurus asotus.</title>
        <authorList>
            <person name="Kojima M."/>
            <person name="Tobioka K."/>
            <person name="Yokota K."/>
            <person name="Nakatani H."/>
            <person name="Hori K."/>
            <person name="Tamaru Y."/>
            <person name="Okazaki F."/>
        </authorList>
    </citation>
    <scope>NUCLEOTIDE SEQUENCE</scope>
    <source>
        <strain evidence="2">CFS9</strain>
    </source>
</reference>
<sequence>MKSNFKQIYYSKIVELITKIHRNEFQNAKPGHCMKITGLGAHQLVVLWEELKKQFSNIDVFIISEMEEEECYISATKLIEFRNNQQRPLLILIPANNRTAAEDSYGNATFKEIALDNIEQELLKNLINEIPSEFRVVTKAFDDIVKPAKKNKFNYILYLIGLTENNFEKEYFGKLLHFLELLPDLNLLQEVNQIRSRLTLNQDSCSLLGAFNKTLYDRVDNLKIEKDTIQKDIVNLFKKETDIKTIADLVNTIAENQSNLWFNNWKIPLLNFEEIKLEILEIRSTDFVEEEGRKILKAKENANSNVVIRFKTTPPPNQVDDLKFFRVVLMAVDGYAGIEINTLRKLSNTTAKQEYREAKIELNPNNLEEGSYFFKIIAEDQNGAILNHNDNFQSIQIQEAWEKEGKTKEAKDYLNFKLTCDTEDFEYEITENPEKEENQRKDKLNNVLQGHFKFNIDLLKNGVEADFPLPSESSNIWLNDDKPKVNSVFHINYNSKHNYQVIISSKLRLIQNELLKQAYNIGYVNVKLSNNYTKLGFENIEFITSTLNDIVPKKMVSARDNVFKKIIASNITNNGIFETANIAEFKEDIKEYLDLYNKWLSELNKKISKTDIDTSEQDKLKLVYAEIQFLDLVKVKTKLPNNESINAVLLSPLHPLRLAWFYNLIEVFDDWQEKTMRYKDHLKEWAKLQELFLGKVHPSNNPFVIVDPFNFDNYEYAGELTLGWGIYFNADYLKGNDNLVPVTHQLKQYYKSLLNITKDNYSDNEVSKSLLVKHLKNFLIQHPYTDKLVINLFNVGDADKFAEAFVEIGKTSEYQDVKFEVRIFVGNISLIEPGNALKELINPETNISEEAELFSQASENRLFPKLRFSINEIGDFLVAPEEYNAHISFLVNPFNSKITLIKPSNEYKSDCLNGILISNSTEVNIDKEKDLMRWINYIDVNKAKSAISTNLFTNFQKNIACTLASHNTTSLPAIQLELNDRDKVLISHLHEYSDWVVTFDKNLGPQIFDQPSTDTEIPFLLDYIPSEDVTGISSYLTTKPSSEIIGLLSPHFEEFGLDTNTEEGVLCIKTLLEDVRAISSSLVLQLNSSKNKAFEVIGSAFSKRVLQKKGLLDNAFIVPIDLHQELFENLSSDSKSRADNLIVTIDAQTRTINIAVLEIKCRSFINHVEREELKAKIISQIENTILALKTHFDRNDFKSEDRLDREIKNLDLKRIFQFYIERAKRYQYLSENAYHSYINFMQTLNEGFKLSFNKIGFIFDFSFDKRHLKKVDDDNTTFFTFGHSLIKEILDANSDLNTTRLEDNELSNELANSINVKDKLKPFLKKFEPKLKPSQSEAPVNPKIYENEKKELAFASEAIKDEDSSYTIDNANIVQTTIHLNGNHSEVSNLEPSIEIDSTSPSTVQSNSTTTETRTVTEIIAPKFDIMIGKSSPSNQYGLIGTSIHSKKIAIDLSETNTISLFGVQGGGKSYTIGTVSEMVLKEVQNVNILKSPLAGVIFHYSESMDYEPEFTSMIYENNEEYELAILKEKYGANPASIKDIVLLTPTDKLEERKREFPSIEIKPIAFNSQELNVQDWMFLLGAIGNDSAYIRQLKMIMRSQRNNLSLNGLRESVEESELLTSSQKALARQKLNFAQEYIDDTIFMRDNIKPGRLIIVDLRDEFIVKDEALGLFVIMLNIFSSVKEYNHIPFNKFIVFDEAHKYMDNKDLTNNIVTAIREMRHKGVNIMIASQDPPSLPNEIIELSSVVLVHKFNSPQWLKHIQKSINQLSTLTPNDLSMLKPGEGFIWASKATENSITNTPVKINTRPRFTKHGGATLKADRSE</sequence>
<dbReference type="RefSeq" id="WP_369615165.1">
    <property type="nucleotide sequence ID" value="NZ_AP031573.1"/>
</dbReference>
<accession>A0AAT9H3H3</accession>
<dbReference type="PANTHER" id="PTHR42957:SF1">
    <property type="entry name" value="HELICASE MJ1565-RELATED"/>
    <property type="match status" value="1"/>
</dbReference>